<evidence type="ECO:0000313" key="3">
    <source>
        <dbReference type="Proteomes" id="UP000027583"/>
    </source>
</evidence>
<evidence type="ECO:0000313" key="2">
    <source>
        <dbReference type="EMBL" id="CDG41130.1"/>
    </source>
</evidence>
<dbReference type="EC" id="5.4.99.15" evidence="2"/>
<accession>A0A060QJL3</accession>
<protein>
    <submittedName>
        <fullName evidence="2">Malto-oligosyltrehalose synthase</fullName>
        <ecNumber evidence="2">5.4.99.15</ecNumber>
    </submittedName>
</protein>
<dbReference type="GO" id="GO:0005992">
    <property type="term" value="P:trehalose biosynthetic process"/>
    <property type="evidence" value="ECO:0007669"/>
    <property type="project" value="TreeGrafter"/>
</dbReference>
<dbReference type="SUPFAM" id="SSF51445">
    <property type="entry name" value="(Trans)glycosidases"/>
    <property type="match status" value="1"/>
</dbReference>
<dbReference type="Gene3D" id="3.20.20.80">
    <property type="entry name" value="Glycosidases"/>
    <property type="match status" value="1"/>
</dbReference>
<dbReference type="InterPro" id="IPR013797">
    <property type="entry name" value="Maltooligo_trehalose_synth_4"/>
</dbReference>
<reference evidence="2 3" key="1">
    <citation type="journal article" date="2014" name="Genome Biol. Evol.">
        <title>Acetic acid bacteria genomes reveal functional traits for adaptation to life in insect guts.</title>
        <authorList>
            <person name="Chouaia B."/>
            <person name="Gaiarsa S."/>
            <person name="Crotti E."/>
            <person name="Comandatore F."/>
            <person name="Degli Esposti M."/>
            <person name="Ricci I."/>
            <person name="Alma A."/>
            <person name="Favia G."/>
            <person name="Bandi C."/>
            <person name="Daffonchio D."/>
        </authorList>
    </citation>
    <scope>NUCLEOTIDE SEQUENCE [LARGE SCALE GENOMIC DNA]</scope>
    <source>
        <strain evidence="2 3">SF2.1</strain>
    </source>
</reference>
<evidence type="ECO:0000259" key="1">
    <source>
        <dbReference type="SMART" id="SM00642"/>
    </source>
</evidence>
<dbReference type="GO" id="GO:0030980">
    <property type="term" value="P:alpha-glucan catabolic process"/>
    <property type="evidence" value="ECO:0007669"/>
    <property type="project" value="TreeGrafter"/>
</dbReference>
<reference evidence="2 3" key="2">
    <citation type="journal article" date="2014" name="PLoS ONE">
        <title>Evolution of mitochondria reconstructed from the energy metabolism of living bacteria.</title>
        <authorList>
            <person name="Degli Esposti M."/>
            <person name="Chouaia B."/>
            <person name="Comandatore F."/>
            <person name="Crotti E."/>
            <person name="Sassera D."/>
            <person name="Lievens P.M."/>
            <person name="Daffonchio D."/>
            <person name="Bandi C."/>
        </authorList>
    </citation>
    <scope>NUCLEOTIDE SEQUENCE [LARGE SCALE GENOMIC DNA]</scope>
    <source>
        <strain evidence="2 3">SF2.1</strain>
    </source>
</reference>
<dbReference type="Pfam" id="PF00128">
    <property type="entry name" value="Alpha-amylase"/>
    <property type="match status" value="1"/>
</dbReference>
<dbReference type="CDD" id="cd11336">
    <property type="entry name" value="AmyAc_MTSase"/>
    <property type="match status" value="1"/>
</dbReference>
<dbReference type="AlphaFoldDB" id="A0A060QJL3"/>
<dbReference type="InterPro" id="IPR017853">
    <property type="entry name" value="GH"/>
</dbReference>
<dbReference type="PANTHER" id="PTHR10357:SF216">
    <property type="entry name" value="MALTOOLIGOSYL TREHALOSE SYNTHASE-RELATED"/>
    <property type="match status" value="1"/>
</dbReference>
<feature type="domain" description="Glycosyl hydrolase family 13 catalytic" evidence="1">
    <location>
        <begin position="7"/>
        <end position="451"/>
    </location>
</feature>
<dbReference type="InterPro" id="IPR006047">
    <property type="entry name" value="GH13_cat_dom"/>
</dbReference>
<comment type="caution">
    <text evidence="2">The sequence shown here is derived from an EMBL/GenBank/DDBJ whole genome shotgun (WGS) entry which is preliminary data.</text>
</comment>
<dbReference type="SMART" id="SM00642">
    <property type="entry name" value="Aamy"/>
    <property type="match status" value="1"/>
</dbReference>
<organism evidence="2 3">
    <name type="scientific">Asaia bogorensis</name>
    <dbReference type="NCBI Taxonomy" id="91915"/>
    <lineage>
        <taxon>Bacteria</taxon>
        <taxon>Pseudomonadati</taxon>
        <taxon>Pseudomonadota</taxon>
        <taxon>Alphaproteobacteria</taxon>
        <taxon>Acetobacterales</taxon>
        <taxon>Acetobacteraceae</taxon>
        <taxon>Asaia</taxon>
    </lineage>
</organism>
<dbReference type="Gene3D" id="3.30.1590.10">
    <property type="entry name" value="Maltooligosyl trehalose synthase, domain 2"/>
    <property type="match status" value="1"/>
</dbReference>
<dbReference type="eggNOG" id="COG3280">
    <property type="taxonomic scope" value="Bacteria"/>
</dbReference>
<dbReference type="GO" id="GO:0047470">
    <property type="term" value="F:(1,4)-alpha-D-glucan 1-alpha-D-glucosylmutase activity"/>
    <property type="evidence" value="ECO:0007669"/>
    <property type="project" value="UniProtKB-EC"/>
</dbReference>
<dbReference type="PANTHER" id="PTHR10357">
    <property type="entry name" value="ALPHA-AMYLASE FAMILY MEMBER"/>
    <property type="match status" value="1"/>
</dbReference>
<dbReference type="Gene3D" id="1.10.150.200">
    <property type="entry name" value="Maltooligosyl trehalose synthase, domain 3"/>
    <property type="match status" value="1"/>
</dbReference>
<dbReference type="Proteomes" id="UP000027583">
    <property type="component" value="Unassembled WGS sequence"/>
</dbReference>
<dbReference type="NCBIfam" id="TIGR02401">
    <property type="entry name" value="trehalose_TreY"/>
    <property type="match status" value="1"/>
</dbReference>
<name>A0A060QJL3_9PROT</name>
<dbReference type="RefSeq" id="WP_155996846.1">
    <property type="nucleotide sequence ID" value="NZ_CBLX010000027.1"/>
</dbReference>
<sequence>MTYLPLTATLRLQFHREFTLNDAIPLVPYFRKLGISHVYASPLLSSTPGSMHGYDTVDCHTIDPDRGGIEGLKNLVAALRDQGMGLILDIVPNHMGVGCANHWWMDVLRHGRDSAYAQHFDIDWSPASPVLHNKVLLPFLGDPLDDTIRSGDLKIALHEASNHLAIHYGDQFYPLSAQSEASLLAEAGSAGASAMTDETLAKLNALITPDSKSGRERLEALLEAQHYRLAWWRVAGDLVNWRRFFDVTSLVALRMDRKDVFDDAHKLVFELYRDGLIDGLRVDHVDGLARPAEYCTRLRARLDTLRRERPEGLRDQAPFFIEKILQRNEILPLEWPVTGTTGYDFLEQVDLALHDPRGEAPLTELWSAYGPADFETVEHGARHEKLDTSFVGDFEALTARLAGQFPSGRDLTPHAIGVALRALLTVFPVYRSYFADGGDSGADFRAIDRARLAAQQILPVYQHEILDQICQYLADARIDTTERQDILERFEHLTAPLTAKAGEDTAFYRYARLLSRNDVGCSPDRFAAPVKSFHSMNIERLANHPQALLTTATHDHKRGEDGRARLMVLSEPAANWPETTRRWLDQSQAFLEKTAHGPSPISADAYFIFQTLISSWPLNEAGFSDYSERIDAYLIKALREAGSQTGWSNPDEAYEKACLDFAHRCMTGDFGKGLSSYVERISPAATLNSLSQTLLRMTSPGVPDLYQGRETWDFSLVDPDNRRPVDYPTHRAMLDEALPFSQSSAGWKNGRIKQALIETVLSLRLENTDLFASGRYLPLIATGPLAEHVIAFQRQTMEGSCLIIAQRLTMALAPDEGLCIHHRGLSETMLPVQGAWRSLLHDGIAPEAGTFSLGYLNGRPPIDILINRD</sequence>
<proteinExistence type="predicted"/>
<dbReference type="Gene3D" id="1.10.10.470">
    <property type="entry name" value="Maltooligosyl trehalose synthase, domain 4"/>
    <property type="match status" value="1"/>
</dbReference>
<keyword evidence="2" id="KW-0413">Isomerase</keyword>
<dbReference type="InterPro" id="IPR012767">
    <property type="entry name" value="Trehalose_TreY"/>
</dbReference>
<dbReference type="EMBL" id="CBLX010000027">
    <property type="protein sequence ID" value="CDG41130.1"/>
    <property type="molecule type" value="Genomic_DNA"/>
</dbReference>
<gene>
    <name evidence="2" type="ORF">ASAP_3085</name>
</gene>